<dbReference type="EMBL" id="JAMFLX010000018">
    <property type="protein sequence ID" value="MCL6270912.1"/>
    <property type="molecule type" value="Genomic_DNA"/>
</dbReference>
<comment type="caution">
    <text evidence="1">The sequence shown here is derived from an EMBL/GenBank/DDBJ whole genome shotgun (WGS) entry which is preliminary data.</text>
</comment>
<accession>A0ABT0PHQ8</accession>
<evidence type="ECO:0000313" key="2">
    <source>
        <dbReference type="Proteomes" id="UP001203338"/>
    </source>
</evidence>
<reference evidence="1 2" key="1">
    <citation type="submission" date="2022-05" db="EMBL/GenBank/DDBJ databases">
        <authorList>
            <person name="Park J.-S."/>
        </authorList>
    </citation>
    <scope>NUCLEOTIDE SEQUENCE [LARGE SCALE GENOMIC DNA]</scope>
    <source>
        <strain evidence="1 2">2012CJ34-2</strain>
    </source>
</reference>
<name>A0ABT0PHQ8_9GAMM</name>
<keyword evidence="2" id="KW-1185">Reference proteome</keyword>
<proteinExistence type="predicted"/>
<evidence type="ECO:0000313" key="1">
    <source>
        <dbReference type="EMBL" id="MCL6270912.1"/>
    </source>
</evidence>
<organism evidence="1 2">
    <name type="scientific">Parendozoicomonas callyspongiae</name>
    <dbReference type="NCBI Taxonomy" id="2942213"/>
    <lineage>
        <taxon>Bacteria</taxon>
        <taxon>Pseudomonadati</taxon>
        <taxon>Pseudomonadota</taxon>
        <taxon>Gammaproteobacteria</taxon>
        <taxon>Oceanospirillales</taxon>
        <taxon>Endozoicomonadaceae</taxon>
        <taxon>Parendozoicomonas</taxon>
    </lineage>
</organism>
<protein>
    <recommendedName>
        <fullName evidence="3">PilZ domain-containing protein</fullName>
    </recommendedName>
</protein>
<evidence type="ECO:0008006" key="3">
    <source>
        <dbReference type="Google" id="ProtNLM"/>
    </source>
</evidence>
<dbReference type="RefSeq" id="WP_249700220.1">
    <property type="nucleotide sequence ID" value="NZ_JAMFLX010000018.1"/>
</dbReference>
<sequence length="125" mass="14069">MSDTDESAQKQSKFPIKLEVVQSGLLGLRQSLGKVRLLRALGFNIDFSSFKVLETGQRLRFIFHVGTSRIKEFCGYIVSRKSRGHEHEYSVALEVDGEELEEAKTLAEAGIEEQQETALLQKTPL</sequence>
<dbReference type="Proteomes" id="UP001203338">
    <property type="component" value="Unassembled WGS sequence"/>
</dbReference>
<gene>
    <name evidence="1" type="ORF">M3P05_13360</name>
</gene>